<feature type="transmembrane region" description="Helical" evidence="4">
    <location>
        <begin position="170"/>
        <end position="195"/>
    </location>
</feature>
<dbReference type="OrthoDB" id="3173688at2"/>
<dbReference type="SUPFAM" id="SSF55890">
    <property type="entry name" value="Sporulation response regulatory protein Spo0B"/>
    <property type="match status" value="1"/>
</dbReference>
<feature type="transmembrane region" description="Helical" evidence="4">
    <location>
        <begin position="124"/>
        <end position="150"/>
    </location>
</feature>
<feature type="transmembrane region" description="Helical" evidence="4">
    <location>
        <begin position="50"/>
        <end position="69"/>
    </location>
</feature>
<evidence type="ECO:0000256" key="1">
    <source>
        <dbReference type="ARBA" id="ARBA00022553"/>
    </source>
</evidence>
<feature type="domain" description="Sensor histidine kinase NatK-like C-terminal" evidence="5">
    <location>
        <begin position="376"/>
        <end position="482"/>
    </location>
</feature>
<dbReference type="SUPFAM" id="SSF55874">
    <property type="entry name" value="ATPase domain of HSP90 chaperone/DNA topoisomerase II/histidine kinase"/>
    <property type="match status" value="1"/>
</dbReference>
<keyword evidence="4" id="KW-1133">Transmembrane helix</keyword>
<dbReference type="InterPro" id="IPR032834">
    <property type="entry name" value="NatK-like_C"/>
</dbReference>
<dbReference type="PANTHER" id="PTHR40448:SF1">
    <property type="entry name" value="TWO-COMPONENT SENSOR HISTIDINE KINASE"/>
    <property type="match status" value="1"/>
</dbReference>
<dbReference type="InterPro" id="IPR016120">
    <property type="entry name" value="Sig_transdc_His_kin_SpoOB"/>
</dbReference>
<evidence type="ECO:0000256" key="4">
    <source>
        <dbReference type="SAM" id="Phobius"/>
    </source>
</evidence>
<keyword evidence="4" id="KW-0812">Transmembrane</keyword>
<keyword evidence="3" id="KW-0418">Kinase</keyword>
<feature type="transmembrane region" description="Helical" evidence="4">
    <location>
        <begin position="246"/>
        <end position="264"/>
    </location>
</feature>
<keyword evidence="2" id="KW-0808">Transferase</keyword>
<dbReference type="GO" id="GO:0000155">
    <property type="term" value="F:phosphorelay sensor kinase activity"/>
    <property type="evidence" value="ECO:0007669"/>
    <property type="project" value="InterPro"/>
</dbReference>
<feature type="transmembrane region" description="Helical" evidence="4">
    <location>
        <begin position="207"/>
        <end position="226"/>
    </location>
</feature>
<dbReference type="AlphaFoldDB" id="A0A1T4PSU1"/>
<evidence type="ECO:0000256" key="3">
    <source>
        <dbReference type="ARBA" id="ARBA00022777"/>
    </source>
</evidence>
<evidence type="ECO:0000256" key="2">
    <source>
        <dbReference type="ARBA" id="ARBA00022679"/>
    </source>
</evidence>
<protein>
    <submittedName>
        <fullName evidence="6">GHKL domain-containing protein</fullName>
    </submittedName>
</protein>
<sequence length="488" mass="55766">MTCMDKFHTIINTGVLSFFSYIAECFCILTVVMIMLCFLGREGNITGKSVIPLVAFLGAGTCINIFMIIHDYLALKDHWNEPFFEGKIKLIDRSQFNIYVSILVIIAIVSVILITFTDNKIMNCFIAGVMMIFYEFYISVEMMCSTIYLFPKTRNYVLKGSFIYENIGDTFSGIFIFVYLLIMLGSFLVIYLSLYKKGRTLYIRWRGRILLMVWEVSMICLTYAPLMLVKDKKSQQRCMGYEMGMLIPLMGFVVPGLLILIVSARNAMEKTIIQEEYIAAELEFINQYKKNQNEIRAFRHDIINNLSMLNTLHNEKGYDEAEDYLKELMDNVREMSSKYATGDEMLDCIVGMKSFKMEEEGIDFAVDGTLKGGLEMKPVDICSIFANAIDNAIDACGMIPKGEKKWIKMFLNKTEDSYCVTIQNSMQNVENGNMIREKNKIGQDSNRHGYGIQSMINTISKYKGNKKIKPGDGIFTLTINLPIEKAAD</sequence>
<feature type="transmembrane region" description="Helical" evidence="4">
    <location>
        <begin position="96"/>
        <end position="117"/>
    </location>
</feature>
<dbReference type="Gene3D" id="3.30.565.10">
    <property type="entry name" value="Histidine kinase-like ATPase, C-terminal domain"/>
    <property type="match status" value="1"/>
</dbReference>
<accession>A0A1T4PSU1</accession>
<dbReference type="EMBL" id="FUXA01000014">
    <property type="protein sequence ID" value="SJZ94499.1"/>
    <property type="molecule type" value="Genomic_DNA"/>
</dbReference>
<dbReference type="Pfam" id="PF14501">
    <property type="entry name" value="HATPase_c_5"/>
    <property type="match status" value="1"/>
</dbReference>
<keyword evidence="1" id="KW-0597">Phosphoprotein</keyword>
<dbReference type="InterPro" id="IPR036890">
    <property type="entry name" value="HATPase_C_sf"/>
</dbReference>
<feature type="transmembrane region" description="Helical" evidence="4">
    <location>
        <begin position="18"/>
        <end position="38"/>
    </location>
</feature>
<dbReference type="PANTHER" id="PTHR40448">
    <property type="entry name" value="TWO-COMPONENT SENSOR HISTIDINE KINASE"/>
    <property type="match status" value="1"/>
</dbReference>
<organism evidence="6 7">
    <name type="scientific">Eubacterium ruminantium</name>
    <dbReference type="NCBI Taxonomy" id="42322"/>
    <lineage>
        <taxon>Bacteria</taxon>
        <taxon>Bacillati</taxon>
        <taxon>Bacillota</taxon>
        <taxon>Clostridia</taxon>
        <taxon>Eubacteriales</taxon>
        <taxon>Eubacteriaceae</taxon>
        <taxon>Eubacterium</taxon>
    </lineage>
</organism>
<keyword evidence="7" id="KW-1185">Reference proteome</keyword>
<evidence type="ECO:0000313" key="7">
    <source>
        <dbReference type="Proteomes" id="UP000189857"/>
    </source>
</evidence>
<dbReference type="Proteomes" id="UP000189857">
    <property type="component" value="Unassembled WGS sequence"/>
</dbReference>
<keyword evidence="4" id="KW-0472">Membrane</keyword>
<reference evidence="6 7" key="1">
    <citation type="submission" date="2017-02" db="EMBL/GenBank/DDBJ databases">
        <authorList>
            <person name="Peterson S.W."/>
        </authorList>
    </citation>
    <scope>NUCLEOTIDE SEQUENCE [LARGE SCALE GENOMIC DNA]</scope>
    <source>
        <strain evidence="6 7">ATCC 17233</strain>
    </source>
</reference>
<evidence type="ECO:0000313" key="6">
    <source>
        <dbReference type="EMBL" id="SJZ94499.1"/>
    </source>
</evidence>
<proteinExistence type="predicted"/>
<gene>
    <name evidence="6" type="ORF">SAMN02745110_02107</name>
</gene>
<dbReference type="GO" id="GO:0042802">
    <property type="term" value="F:identical protein binding"/>
    <property type="evidence" value="ECO:0007669"/>
    <property type="project" value="TreeGrafter"/>
</dbReference>
<evidence type="ECO:0000259" key="5">
    <source>
        <dbReference type="Pfam" id="PF14501"/>
    </source>
</evidence>
<name>A0A1T4PSU1_9FIRM</name>